<proteinExistence type="predicted"/>
<organism evidence="1 2">
    <name type="scientific">Entomophthora muscae</name>
    <dbReference type="NCBI Taxonomy" id="34485"/>
    <lineage>
        <taxon>Eukaryota</taxon>
        <taxon>Fungi</taxon>
        <taxon>Fungi incertae sedis</taxon>
        <taxon>Zoopagomycota</taxon>
        <taxon>Entomophthoromycotina</taxon>
        <taxon>Entomophthoromycetes</taxon>
        <taxon>Entomophthorales</taxon>
        <taxon>Entomophthoraceae</taxon>
        <taxon>Entomophthora</taxon>
    </lineage>
</organism>
<reference evidence="1" key="1">
    <citation type="submission" date="2022-04" db="EMBL/GenBank/DDBJ databases">
        <title>Genome of the entomopathogenic fungus Entomophthora muscae.</title>
        <authorList>
            <person name="Elya C."/>
            <person name="Lovett B.R."/>
            <person name="Lee E."/>
            <person name="Macias A.M."/>
            <person name="Hajek A.E."/>
            <person name="De Bivort B.L."/>
            <person name="Kasson M.T."/>
            <person name="De Fine Licht H.H."/>
            <person name="Stajich J.E."/>
        </authorList>
    </citation>
    <scope>NUCLEOTIDE SEQUENCE</scope>
    <source>
        <strain evidence="1">Berkeley</strain>
    </source>
</reference>
<sequence length="409" mass="44927">MNLRVPAQFALLVMGAQGRPEEMSRGSIPLESQKVLQGAMSMGCYRFPDMLMERDSDLGLGRAMPLTPAGLSLVDRKVPPRAMGGLSELGLPDPYSSVAMTVTVCNIFCSRMQYPYASLMNGSDCRCGKTAIPASLLVEDSYCSSICPGSPTQTCGGSTNFTNLYSTGFQQQSPPPLVIGQGKMDDACLSHGLAVGLGLGSGILGLGVGLASVWLVFILRRQNKQRSGRVHGEWKWEQSLPKPILEKLYCDQQESPSPSIRTSIRNKPKSKLYQLANIHIHSPHTSQHTSQRTSLSISPSSPGFLHNRTAPSSLTDHRSSLISFSDAEDYSQRLLRVVNPDPHPYRISIPDSVISSESQDRHLQIHRTQTHRRSSPPLCSRRTSSSLSNHRKATHIKRALIRLNSRTRL</sequence>
<dbReference type="EMBL" id="QTSX02001553">
    <property type="protein sequence ID" value="KAJ9080478.1"/>
    <property type="molecule type" value="Genomic_DNA"/>
</dbReference>
<gene>
    <name evidence="1" type="ORF">DSO57_1024514</name>
</gene>
<evidence type="ECO:0000313" key="1">
    <source>
        <dbReference type="EMBL" id="KAJ9080478.1"/>
    </source>
</evidence>
<evidence type="ECO:0000313" key="2">
    <source>
        <dbReference type="Proteomes" id="UP001165960"/>
    </source>
</evidence>
<keyword evidence="2" id="KW-1185">Reference proteome</keyword>
<accession>A0ACC2U0W6</accession>
<name>A0ACC2U0W6_9FUNG</name>
<comment type="caution">
    <text evidence="1">The sequence shown here is derived from an EMBL/GenBank/DDBJ whole genome shotgun (WGS) entry which is preliminary data.</text>
</comment>
<protein>
    <submittedName>
        <fullName evidence="1">Uncharacterized protein</fullName>
    </submittedName>
</protein>
<dbReference type="Proteomes" id="UP001165960">
    <property type="component" value="Unassembled WGS sequence"/>
</dbReference>